<accession>A0A0F8ZQP6</accession>
<evidence type="ECO:0000313" key="1">
    <source>
        <dbReference type="EMBL" id="KKK68734.1"/>
    </source>
</evidence>
<comment type="caution">
    <text evidence="1">The sequence shown here is derived from an EMBL/GenBank/DDBJ whole genome shotgun (WGS) entry which is preliminary data.</text>
</comment>
<sequence>MMAKFRKKPIIIEAEQFWPDKQPWPKGVYSTVIK</sequence>
<dbReference type="AlphaFoldDB" id="A0A0F8ZQP6"/>
<protein>
    <submittedName>
        <fullName evidence="1">Uncharacterized protein</fullName>
    </submittedName>
</protein>
<dbReference type="EMBL" id="LAZR01058993">
    <property type="protein sequence ID" value="KKK68734.1"/>
    <property type="molecule type" value="Genomic_DNA"/>
</dbReference>
<reference evidence="1" key="1">
    <citation type="journal article" date="2015" name="Nature">
        <title>Complex archaea that bridge the gap between prokaryotes and eukaryotes.</title>
        <authorList>
            <person name="Spang A."/>
            <person name="Saw J.H."/>
            <person name="Jorgensen S.L."/>
            <person name="Zaremba-Niedzwiedzka K."/>
            <person name="Martijn J."/>
            <person name="Lind A.E."/>
            <person name="van Eijk R."/>
            <person name="Schleper C."/>
            <person name="Guy L."/>
            <person name="Ettema T.J."/>
        </authorList>
    </citation>
    <scope>NUCLEOTIDE SEQUENCE</scope>
</reference>
<proteinExistence type="predicted"/>
<feature type="non-terminal residue" evidence="1">
    <location>
        <position position="34"/>
    </location>
</feature>
<name>A0A0F8ZQP6_9ZZZZ</name>
<gene>
    <name evidence="1" type="ORF">LCGC14_2941110</name>
</gene>
<organism evidence="1">
    <name type="scientific">marine sediment metagenome</name>
    <dbReference type="NCBI Taxonomy" id="412755"/>
    <lineage>
        <taxon>unclassified sequences</taxon>
        <taxon>metagenomes</taxon>
        <taxon>ecological metagenomes</taxon>
    </lineage>
</organism>